<dbReference type="InterPro" id="IPR050798">
    <property type="entry name" value="YhaM_exoribonuc/phosphodiest"/>
</dbReference>
<dbReference type="Pfam" id="PF01966">
    <property type="entry name" value="HD"/>
    <property type="match status" value="1"/>
</dbReference>
<dbReference type="PANTHER" id="PTHR37294">
    <property type="entry name" value="3'-5' EXORIBONUCLEASE YHAM"/>
    <property type="match status" value="1"/>
</dbReference>
<dbReference type="InterPro" id="IPR004365">
    <property type="entry name" value="NA-bd_OB_tRNA"/>
</dbReference>
<name>A0A4R2RX81_9FIRM</name>
<evidence type="ECO:0000313" key="4">
    <source>
        <dbReference type="Proteomes" id="UP000294813"/>
    </source>
</evidence>
<dbReference type="InterPro" id="IPR003607">
    <property type="entry name" value="HD/PDEase_dom"/>
</dbReference>
<dbReference type="GO" id="GO:0016787">
    <property type="term" value="F:hydrolase activity"/>
    <property type="evidence" value="ECO:0007669"/>
    <property type="project" value="UniProtKB-KW"/>
</dbReference>
<dbReference type="GO" id="GO:0003676">
    <property type="term" value="F:nucleic acid binding"/>
    <property type="evidence" value="ECO:0007669"/>
    <property type="project" value="InterPro"/>
</dbReference>
<gene>
    <name evidence="3" type="ORF">EDD73_1046</name>
</gene>
<dbReference type="NCBIfam" id="TIGR00277">
    <property type="entry name" value="HDIG"/>
    <property type="match status" value="1"/>
</dbReference>
<evidence type="ECO:0000256" key="1">
    <source>
        <dbReference type="ARBA" id="ARBA00022801"/>
    </source>
</evidence>
<dbReference type="GO" id="GO:0031125">
    <property type="term" value="P:rRNA 3'-end processing"/>
    <property type="evidence" value="ECO:0007669"/>
    <property type="project" value="TreeGrafter"/>
</dbReference>
<evidence type="ECO:0000259" key="2">
    <source>
        <dbReference type="PROSITE" id="PS51831"/>
    </source>
</evidence>
<dbReference type="Pfam" id="PF01336">
    <property type="entry name" value="tRNA_anti-codon"/>
    <property type="match status" value="1"/>
</dbReference>
<proteinExistence type="predicted"/>
<dbReference type="AlphaFoldDB" id="A0A4R2RX81"/>
<dbReference type="OrthoDB" id="9778453at2"/>
<dbReference type="SMART" id="SM00471">
    <property type="entry name" value="HDc"/>
    <property type="match status" value="1"/>
</dbReference>
<protein>
    <submittedName>
        <fullName evidence="3">3'-5' exoribonuclease</fullName>
    </submittedName>
</protein>
<dbReference type="SUPFAM" id="SSF109604">
    <property type="entry name" value="HD-domain/PDEase-like"/>
    <property type="match status" value="1"/>
</dbReference>
<keyword evidence="4" id="KW-1185">Reference proteome</keyword>
<dbReference type="InterPro" id="IPR012340">
    <property type="entry name" value="NA-bd_OB-fold"/>
</dbReference>
<feature type="domain" description="HD" evidence="2">
    <location>
        <begin position="181"/>
        <end position="301"/>
    </location>
</feature>
<dbReference type="CDD" id="cd00077">
    <property type="entry name" value="HDc"/>
    <property type="match status" value="1"/>
</dbReference>
<dbReference type="PANTHER" id="PTHR37294:SF1">
    <property type="entry name" value="3'-5' EXORIBONUCLEASE YHAM"/>
    <property type="match status" value="1"/>
</dbReference>
<reference evidence="3 4" key="1">
    <citation type="submission" date="2019-03" db="EMBL/GenBank/DDBJ databases">
        <title>Genomic Encyclopedia of Type Strains, Phase IV (KMG-IV): sequencing the most valuable type-strain genomes for metagenomic binning, comparative biology and taxonomic classification.</title>
        <authorList>
            <person name="Goeker M."/>
        </authorList>
    </citation>
    <scope>NUCLEOTIDE SEQUENCE [LARGE SCALE GENOMIC DNA]</scope>
    <source>
        <strain evidence="3 4">DSM 11170</strain>
    </source>
</reference>
<dbReference type="RefSeq" id="WP_131918137.1">
    <property type="nucleotide sequence ID" value="NZ_JAOQNU010000004.1"/>
</dbReference>
<accession>A0A4R2RX81</accession>
<evidence type="ECO:0000313" key="3">
    <source>
        <dbReference type="EMBL" id="TCP68104.1"/>
    </source>
</evidence>
<dbReference type="Gene3D" id="2.40.50.140">
    <property type="entry name" value="Nucleic acid-binding proteins"/>
    <property type="match status" value="1"/>
</dbReference>
<dbReference type="Proteomes" id="UP000294813">
    <property type="component" value="Unassembled WGS sequence"/>
</dbReference>
<sequence>MGNERNEGKGTGNPEVRVWVKDIAGGKLFEGQLVVRRFAQVPYRDTSKGHYLSMLLEDRTGKIEGRVWEKGDLVPRIAQVLQENRVYRVRGLASEYQGSTQLHLQMVEPVDPLTIDWEVFLPVTPCNRQELWRRCTEAMGAVEQPHLRALLQGLLDDPAVRRAYTTAPAAMTHHQAYIGGLLEHSLGVVDVALRLAETAPMADRDLLIAGALLHDIGKIDELQYDTLIGYTDEGNLLGHIVIGIMRVERAIERVAGFPAELRLQLLHIIASHHGEYEYQSPKRPKTMESLILHMADRFDAEKDKVLRGIDEARDNWTPWLKGMDRKFYVGTGKER</sequence>
<comment type="caution">
    <text evidence="3">The sequence shown here is derived from an EMBL/GenBank/DDBJ whole genome shotgun (WGS) entry which is preliminary data.</text>
</comment>
<dbReference type="PROSITE" id="PS51831">
    <property type="entry name" value="HD"/>
    <property type="match status" value="1"/>
</dbReference>
<dbReference type="Gene3D" id="1.10.3210.10">
    <property type="entry name" value="Hypothetical protein af1432"/>
    <property type="match status" value="1"/>
</dbReference>
<organism evidence="3 4">
    <name type="scientific">Heliophilum fasciatum</name>
    <dbReference type="NCBI Taxonomy" id="35700"/>
    <lineage>
        <taxon>Bacteria</taxon>
        <taxon>Bacillati</taxon>
        <taxon>Bacillota</taxon>
        <taxon>Clostridia</taxon>
        <taxon>Eubacteriales</taxon>
        <taxon>Heliobacteriaceae</taxon>
        <taxon>Heliophilum</taxon>
    </lineage>
</organism>
<dbReference type="InterPro" id="IPR006674">
    <property type="entry name" value="HD_domain"/>
</dbReference>
<dbReference type="SUPFAM" id="SSF50249">
    <property type="entry name" value="Nucleic acid-binding proteins"/>
    <property type="match status" value="1"/>
</dbReference>
<dbReference type="EMBL" id="SLXT01000004">
    <property type="protein sequence ID" value="TCP68104.1"/>
    <property type="molecule type" value="Genomic_DNA"/>
</dbReference>
<keyword evidence="1" id="KW-0378">Hydrolase</keyword>
<dbReference type="InterPro" id="IPR006675">
    <property type="entry name" value="HDIG_dom"/>
</dbReference>